<dbReference type="EMBL" id="BDQV01000128">
    <property type="protein sequence ID" value="GAY55984.1"/>
    <property type="molecule type" value="Genomic_DNA"/>
</dbReference>
<dbReference type="AlphaFoldDB" id="A0A2H5PUF8"/>
<dbReference type="InterPro" id="IPR005516">
    <property type="entry name" value="Remorin_C"/>
</dbReference>
<feature type="region of interest" description="Disordered" evidence="2">
    <location>
        <begin position="345"/>
        <end position="380"/>
    </location>
</feature>
<evidence type="ECO:0000313" key="5">
    <source>
        <dbReference type="Proteomes" id="UP000236630"/>
    </source>
</evidence>
<feature type="domain" description="Remorin C-terminal" evidence="3">
    <location>
        <begin position="166"/>
        <end position="268"/>
    </location>
</feature>
<dbReference type="Pfam" id="PF03763">
    <property type="entry name" value="Remorin_C"/>
    <property type="match status" value="1"/>
</dbReference>
<protein>
    <recommendedName>
        <fullName evidence="3">Remorin C-terminal domain-containing protein</fullName>
    </recommendedName>
</protein>
<keyword evidence="5" id="KW-1185">Reference proteome</keyword>
<feature type="compositionally biased region" description="Basic and acidic residues" evidence="2">
    <location>
        <begin position="39"/>
        <end position="59"/>
    </location>
</feature>
<gene>
    <name evidence="4" type="ORF">CUMW_168270</name>
</gene>
<feature type="compositionally biased region" description="Basic and acidic residues" evidence="2">
    <location>
        <begin position="99"/>
        <end position="109"/>
    </location>
</feature>
<dbReference type="Proteomes" id="UP000236630">
    <property type="component" value="Unassembled WGS sequence"/>
</dbReference>
<reference evidence="4 5" key="1">
    <citation type="journal article" date="2017" name="Front. Genet.">
        <title>Draft sequencing of the heterozygous diploid genome of Satsuma (Citrus unshiu Marc.) using a hybrid assembly approach.</title>
        <authorList>
            <person name="Shimizu T."/>
            <person name="Tanizawa Y."/>
            <person name="Mochizuki T."/>
            <person name="Nagasaki H."/>
            <person name="Yoshioka T."/>
            <person name="Toyoda A."/>
            <person name="Fujiyama A."/>
            <person name="Kaminuma E."/>
            <person name="Nakamura Y."/>
        </authorList>
    </citation>
    <scope>NUCLEOTIDE SEQUENCE [LARGE SCALE GENOMIC DNA]</scope>
    <source>
        <strain evidence="5">cv. Miyagawa wase</strain>
    </source>
</reference>
<evidence type="ECO:0000256" key="2">
    <source>
        <dbReference type="SAM" id="MobiDB-lite"/>
    </source>
</evidence>
<evidence type="ECO:0000313" key="4">
    <source>
        <dbReference type="EMBL" id="GAY55984.1"/>
    </source>
</evidence>
<dbReference type="PANTHER" id="PTHR31471:SF5">
    <property type="entry name" value="GB|AAD39278.1"/>
    <property type="match status" value="1"/>
</dbReference>
<feature type="region of interest" description="Disordered" evidence="2">
    <location>
        <begin position="99"/>
        <end position="162"/>
    </location>
</feature>
<sequence length="416" mass="47072">MKSCVQRISEVACCPSCSWVKSKTSFAGFSFHLTFAEPADRTEDRQERQFPDEMSHDNDPQESEYAAAVAAAAFSIYLAEEAEAQNRWNIRKELEASRTKLKSRKEDSITRQPSSETSRSSAEVDRRAQESAFPVSRPSLSPSARSTAPQAMDQGLGIPPRHGNIEKKAEAWELAQMQKIIKRYEKLKAAVLTWEYEKKFQAKLKMEKRKAELDKRRTLNQQHYQNKIARIERIAGGARAQAEEERIKKEAEIKEKARMIRSRGKAPPSKSNTSIEVEHTDRIMRRETESAENNGCISFLKLQPRKVSQTAGSKSMNQDQGSRESRYATAVLAAAFAIHSHEEAKNKANGQQVEQHSKIAWRPSYNKTKSAGRSSSFGSKPAVDLLEKVERHEKLNSILAWANGKKMKAKSEKTKM</sequence>
<feature type="compositionally biased region" description="Polar residues" evidence="2">
    <location>
        <begin position="365"/>
        <end position="378"/>
    </location>
</feature>
<evidence type="ECO:0000256" key="1">
    <source>
        <dbReference type="ARBA" id="ARBA00005711"/>
    </source>
</evidence>
<dbReference type="PANTHER" id="PTHR31471">
    <property type="entry name" value="OS02G0116800 PROTEIN"/>
    <property type="match status" value="1"/>
</dbReference>
<comment type="caution">
    <text evidence="4">The sequence shown here is derived from an EMBL/GenBank/DDBJ whole genome shotgun (WGS) entry which is preliminary data.</text>
</comment>
<feature type="compositionally biased region" description="Polar residues" evidence="2">
    <location>
        <begin position="110"/>
        <end position="121"/>
    </location>
</feature>
<evidence type="ECO:0000259" key="3">
    <source>
        <dbReference type="Pfam" id="PF03763"/>
    </source>
</evidence>
<name>A0A2H5PUF8_CITUN</name>
<feature type="region of interest" description="Disordered" evidence="2">
    <location>
        <begin position="39"/>
        <end position="63"/>
    </location>
</feature>
<dbReference type="STRING" id="55188.A0A2H5PUF8"/>
<comment type="similarity">
    <text evidence="1">Belongs to the remorin family.</text>
</comment>
<feature type="compositionally biased region" description="Polar residues" evidence="2">
    <location>
        <begin position="138"/>
        <end position="149"/>
    </location>
</feature>
<organism evidence="4 5">
    <name type="scientific">Citrus unshiu</name>
    <name type="common">Satsuma mandarin</name>
    <name type="synonym">Citrus nobilis var. unshiu</name>
    <dbReference type="NCBI Taxonomy" id="55188"/>
    <lineage>
        <taxon>Eukaryota</taxon>
        <taxon>Viridiplantae</taxon>
        <taxon>Streptophyta</taxon>
        <taxon>Embryophyta</taxon>
        <taxon>Tracheophyta</taxon>
        <taxon>Spermatophyta</taxon>
        <taxon>Magnoliopsida</taxon>
        <taxon>eudicotyledons</taxon>
        <taxon>Gunneridae</taxon>
        <taxon>Pentapetalae</taxon>
        <taxon>rosids</taxon>
        <taxon>malvids</taxon>
        <taxon>Sapindales</taxon>
        <taxon>Rutaceae</taxon>
        <taxon>Aurantioideae</taxon>
        <taxon>Citrus</taxon>
    </lineage>
</organism>
<accession>A0A2H5PUF8</accession>
<proteinExistence type="inferred from homology"/>